<comment type="caution">
    <text evidence="10">The sequence shown here is derived from an EMBL/GenBank/DDBJ whole genome shotgun (WGS) entry which is preliminary data.</text>
</comment>
<keyword evidence="4 8" id="KW-0812">Transmembrane</keyword>
<feature type="transmembrane region" description="Helical" evidence="8">
    <location>
        <begin position="89"/>
        <end position="105"/>
    </location>
</feature>
<dbReference type="Gene3D" id="1.20.1250.20">
    <property type="entry name" value="MFS general substrate transporter like domains"/>
    <property type="match status" value="2"/>
</dbReference>
<keyword evidence="5 8" id="KW-1133">Transmembrane helix</keyword>
<dbReference type="Pfam" id="PF07690">
    <property type="entry name" value="MFS_1"/>
    <property type="match status" value="2"/>
</dbReference>
<reference evidence="10 11" key="1">
    <citation type="journal article" date="2021" name="Environ. Microbiol.">
        <title>Gene family expansions and transcriptome signatures uncover fungal adaptations to wood decay.</title>
        <authorList>
            <person name="Hage H."/>
            <person name="Miyauchi S."/>
            <person name="Viragh M."/>
            <person name="Drula E."/>
            <person name="Min B."/>
            <person name="Chaduli D."/>
            <person name="Navarro D."/>
            <person name="Favel A."/>
            <person name="Norest M."/>
            <person name="Lesage-Meessen L."/>
            <person name="Balint B."/>
            <person name="Merenyi Z."/>
            <person name="de Eugenio L."/>
            <person name="Morin E."/>
            <person name="Martinez A.T."/>
            <person name="Baldrian P."/>
            <person name="Stursova M."/>
            <person name="Martinez M.J."/>
            <person name="Novotny C."/>
            <person name="Magnuson J.K."/>
            <person name="Spatafora J.W."/>
            <person name="Maurice S."/>
            <person name="Pangilinan J."/>
            <person name="Andreopoulos W."/>
            <person name="LaButti K."/>
            <person name="Hundley H."/>
            <person name="Na H."/>
            <person name="Kuo A."/>
            <person name="Barry K."/>
            <person name="Lipzen A."/>
            <person name="Henrissat B."/>
            <person name="Riley R."/>
            <person name="Ahrendt S."/>
            <person name="Nagy L.G."/>
            <person name="Grigoriev I.V."/>
            <person name="Martin F."/>
            <person name="Rosso M.N."/>
        </authorList>
    </citation>
    <scope>NUCLEOTIDE SEQUENCE [LARGE SCALE GENOMIC DNA]</scope>
    <source>
        <strain evidence="10 11">CIRM-BRFM 1785</strain>
    </source>
</reference>
<feature type="transmembrane region" description="Helical" evidence="8">
    <location>
        <begin position="365"/>
        <end position="394"/>
    </location>
</feature>
<dbReference type="InterPro" id="IPR011701">
    <property type="entry name" value="MFS"/>
</dbReference>
<feature type="transmembrane region" description="Helical" evidence="8">
    <location>
        <begin position="298"/>
        <end position="315"/>
    </location>
</feature>
<dbReference type="CDD" id="cd17325">
    <property type="entry name" value="MFS_MdtG_SLC18_like"/>
    <property type="match status" value="1"/>
</dbReference>
<dbReference type="SUPFAM" id="SSF103473">
    <property type="entry name" value="MFS general substrate transporter"/>
    <property type="match status" value="1"/>
</dbReference>
<dbReference type="InterPro" id="IPR001958">
    <property type="entry name" value="Tet-R_TetA/multi-R_MdtG-like"/>
</dbReference>
<evidence type="ECO:0000256" key="2">
    <source>
        <dbReference type="ARBA" id="ARBA00006829"/>
    </source>
</evidence>
<dbReference type="RefSeq" id="XP_047779951.1">
    <property type="nucleotide sequence ID" value="XM_047919416.1"/>
</dbReference>
<dbReference type="PANTHER" id="PTHR23506">
    <property type="entry name" value="GH10249P"/>
    <property type="match status" value="1"/>
</dbReference>
<feature type="transmembrane region" description="Helical" evidence="8">
    <location>
        <begin position="111"/>
        <end position="137"/>
    </location>
</feature>
<dbReference type="PRINTS" id="PR01035">
    <property type="entry name" value="TCRTETA"/>
</dbReference>
<dbReference type="PROSITE" id="PS50850">
    <property type="entry name" value="MFS"/>
    <property type="match status" value="1"/>
</dbReference>
<evidence type="ECO:0000256" key="6">
    <source>
        <dbReference type="ARBA" id="ARBA00023136"/>
    </source>
</evidence>
<dbReference type="PANTHER" id="PTHR23506:SF23">
    <property type="entry name" value="GH10249P"/>
    <property type="match status" value="1"/>
</dbReference>
<evidence type="ECO:0000256" key="5">
    <source>
        <dbReference type="ARBA" id="ARBA00022989"/>
    </source>
</evidence>
<sequence>MKIFSDLRIRSQGWRSSPAYVTFVVALGLALDCLNYNIVVTVFPFRLEELHYSHVSSLVGWLLFLYSAGLVVATPVIAMVSERLRSRRMVLIVGQLLLVASQILLMESPAFWMMCVGRLLEGFASAVIIVAGFALICDATPEKDVGQQLGLVMVGVPLGQLIAPPVGGALYDRWGYRAPFIFTIIFTLLDLPARLLVHEKPPADSLDTEAAATATPQSEPDPEKAGDVGSPISPMSPASMFSESTEKVSSVRKVLGAEAAVAVAISASEMPAAPVQTKERKELSLLQVMHKLLTSTRTLVVLFSTFTGSFAFAALDVTLPLRVQALWNLNSTKVGLVYLASLVPTLVSSPLAGKLSDKFGPAWVATVLFVCGIPWFGLLTLDFSLAFFIVAFAVENFFIGATSSPLTTELAAVTRSMEGVGYAHTYGTFNVVYGLANAAGSIVGGQVYGHLSNGWDALCYIDIGVLALTLVLVLLFIGETPILRLRLHK</sequence>
<dbReference type="GeneID" id="72000148"/>
<keyword evidence="11" id="KW-1185">Reference proteome</keyword>
<feature type="transmembrane region" description="Helical" evidence="8">
    <location>
        <begin position="149"/>
        <end position="171"/>
    </location>
</feature>
<dbReference type="EMBL" id="JADCUA010000008">
    <property type="protein sequence ID" value="KAH9837913.1"/>
    <property type="molecule type" value="Genomic_DNA"/>
</dbReference>
<dbReference type="InterPro" id="IPR036259">
    <property type="entry name" value="MFS_trans_sf"/>
</dbReference>
<feature type="region of interest" description="Disordered" evidence="7">
    <location>
        <begin position="206"/>
        <end position="241"/>
    </location>
</feature>
<evidence type="ECO:0000256" key="7">
    <source>
        <dbReference type="SAM" id="MobiDB-lite"/>
    </source>
</evidence>
<feature type="transmembrane region" description="Helical" evidence="8">
    <location>
        <begin position="20"/>
        <end position="38"/>
    </location>
</feature>
<evidence type="ECO:0000259" key="9">
    <source>
        <dbReference type="PROSITE" id="PS50850"/>
    </source>
</evidence>
<proteinExistence type="inferred from homology"/>
<comment type="subcellular location">
    <subcellularLocation>
        <location evidence="1">Membrane</location>
        <topology evidence="1">Multi-pass membrane protein</topology>
    </subcellularLocation>
</comment>
<feature type="domain" description="Major facilitator superfamily (MFS) profile" evidence="9">
    <location>
        <begin position="21"/>
        <end position="481"/>
    </location>
</feature>
<dbReference type="InterPro" id="IPR020846">
    <property type="entry name" value="MFS_dom"/>
</dbReference>
<feature type="transmembrane region" description="Helical" evidence="8">
    <location>
        <begin position="177"/>
        <end position="197"/>
    </location>
</feature>
<evidence type="ECO:0000256" key="3">
    <source>
        <dbReference type="ARBA" id="ARBA00022448"/>
    </source>
</evidence>
<accession>A0ABQ8KIW5</accession>
<keyword evidence="6 8" id="KW-0472">Membrane</keyword>
<evidence type="ECO:0000256" key="1">
    <source>
        <dbReference type="ARBA" id="ARBA00004141"/>
    </source>
</evidence>
<feature type="transmembrane region" description="Helical" evidence="8">
    <location>
        <begin position="457"/>
        <end position="477"/>
    </location>
</feature>
<evidence type="ECO:0000256" key="8">
    <source>
        <dbReference type="SAM" id="Phobius"/>
    </source>
</evidence>
<dbReference type="InterPro" id="IPR050930">
    <property type="entry name" value="MFS_Vesicular_Transporter"/>
</dbReference>
<feature type="transmembrane region" description="Helical" evidence="8">
    <location>
        <begin position="58"/>
        <end position="77"/>
    </location>
</feature>
<evidence type="ECO:0000313" key="11">
    <source>
        <dbReference type="Proteomes" id="UP000814176"/>
    </source>
</evidence>
<evidence type="ECO:0000256" key="4">
    <source>
        <dbReference type="ARBA" id="ARBA00022692"/>
    </source>
</evidence>
<evidence type="ECO:0000313" key="10">
    <source>
        <dbReference type="EMBL" id="KAH9837913.1"/>
    </source>
</evidence>
<feature type="transmembrane region" description="Helical" evidence="8">
    <location>
        <begin position="335"/>
        <end position="353"/>
    </location>
</feature>
<organism evidence="10 11">
    <name type="scientific">Rhodofomes roseus</name>
    <dbReference type="NCBI Taxonomy" id="34475"/>
    <lineage>
        <taxon>Eukaryota</taxon>
        <taxon>Fungi</taxon>
        <taxon>Dikarya</taxon>
        <taxon>Basidiomycota</taxon>
        <taxon>Agaricomycotina</taxon>
        <taxon>Agaricomycetes</taxon>
        <taxon>Polyporales</taxon>
        <taxon>Rhodofomes</taxon>
    </lineage>
</organism>
<comment type="similarity">
    <text evidence="2">Belongs to the major facilitator superfamily. Vesicular transporter family.</text>
</comment>
<gene>
    <name evidence="10" type="ORF">C8Q71DRAFT_568344</name>
</gene>
<keyword evidence="3" id="KW-0813">Transport</keyword>
<name>A0ABQ8KIW5_9APHY</name>
<dbReference type="Proteomes" id="UP000814176">
    <property type="component" value="Unassembled WGS sequence"/>
</dbReference>
<protein>
    <submittedName>
        <fullName evidence="10">MFS general substrate transporter</fullName>
    </submittedName>
</protein>